<keyword evidence="1 4" id="KW-0378">Hydrolase</keyword>
<comment type="caution">
    <text evidence="4">Lacks conserved residue(s) required for the propagation of feature annotation.</text>
</comment>
<dbReference type="Pfam" id="PF01734">
    <property type="entry name" value="Patatin"/>
    <property type="match status" value="1"/>
</dbReference>
<dbReference type="SUPFAM" id="SSF52151">
    <property type="entry name" value="FabD/lysophospholipase-like"/>
    <property type="match status" value="1"/>
</dbReference>
<feature type="domain" description="PNPLA" evidence="5">
    <location>
        <begin position="9"/>
        <end position="169"/>
    </location>
</feature>
<dbReference type="EMBL" id="DXAW01000079">
    <property type="protein sequence ID" value="HIZ85645.1"/>
    <property type="molecule type" value="Genomic_DNA"/>
</dbReference>
<evidence type="ECO:0000256" key="3">
    <source>
        <dbReference type="ARBA" id="ARBA00023098"/>
    </source>
</evidence>
<sequence length="305" mass="33463">MTKRRNAALVLASGGSRGLAHIGAIEVLEERGFHITSVSGASMGALVGGIYAAGGLDAFKEWMKTVDRMKVLNLMDFTIGNGGFVKGDRVISELKAIIPDRRIEDLPVPFTAVATDIRHRREVVFDSGSLYDAIRSSISMPSIFTPNRIGNMLLIDGGVVNPVPVNRVLRTPGDVLVAVDLNGPYEEKPEEEHEERKGVIRQRLGKIVDTIADKVLKAEVEAGLPKVSGKEEKEDEDDMGIVSILNQSSSVMIQTNADLTLKLYPPDILVRIAKNAYSTMEFYKYDEIVQLGRTKMEQALDAYSM</sequence>
<reference evidence="6" key="1">
    <citation type="journal article" date="2021" name="PeerJ">
        <title>Extensive microbial diversity within the chicken gut microbiome revealed by metagenomics and culture.</title>
        <authorList>
            <person name="Gilroy R."/>
            <person name="Ravi A."/>
            <person name="Getino M."/>
            <person name="Pursley I."/>
            <person name="Horton D.L."/>
            <person name="Alikhan N.F."/>
            <person name="Baker D."/>
            <person name="Gharbi K."/>
            <person name="Hall N."/>
            <person name="Watson M."/>
            <person name="Adriaenssens E.M."/>
            <person name="Foster-Nyarko E."/>
            <person name="Jarju S."/>
            <person name="Secka A."/>
            <person name="Antonio M."/>
            <person name="Oren A."/>
            <person name="Chaudhuri R.R."/>
            <person name="La Ragione R."/>
            <person name="Hildebrand F."/>
            <person name="Pallen M.J."/>
        </authorList>
    </citation>
    <scope>NUCLEOTIDE SEQUENCE</scope>
    <source>
        <strain evidence="6">Gambia16-554</strain>
    </source>
</reference>
<dbReference type="InterPro" id="IPR016035">
    <property type="entry name" value="Acyl_Trfase/lysoPLipase"/>
</dbReference>
<dbReference type="PANTHER" id="PTHR14226:SF76">
    <property type="entry name" value="NTE FAMILY PROTEIN RSSA"/>
    <property type="match status" value="1"/>
</dbReference>
<feature type="short sequence motif" description="GXSXG" evidence="4">
    <location>
        <begin position="40"/>
        <end position="44"/>
    </location>
</feature>
<dbReference type="Proteomes" id="UP000824115">
    <property type="component" value="Unassembled WGS sequence"/>
</dbReference>
<dbReference type="Gene3D" id="3.40.1090.10">
    <property type="entry name" value="Cytosolic phospholipase A2 catalytic domain"/>
    <property type="match status" value="1"/>
</dbReference>
<dbReference type="GO" id="GO:0016042">
    <property type="term" value="P:lipid catabolic process"/>
    <property type="evidence" value="ECO:0007669"/>
    <property type="project" value="UniProtKB-UniRule"/>
</dbReference>
<evidence type="ECO:0000256" key="1">
    <source>
        <dbReference type="ARBA" id="ARBA00022801"/>
    </source>
</evidence>
<feature type="short sequence motif" description="DGA/G" evidence="4">
    <location>
        <begin position="156"/>
        <end position="158"/>
    </location>
</feature>
<dbReference type="InterPro" id="IPR002641">
    <property type="entry name" value="PNPLA_dom"/>
</dbReference>
<comment type="caution">
    <text evidence="6">The sequence shown here is derived from an EMBL/GenBank/DDBJ whole genome shotgun (WGS) entry which is preliminary data.</text>
</comment>
<gene>
    <name evidence="6" type="ORF">IAC04_04055</name>
</gene>
<dbReference type="GO" id="GO:0016787">
    <property type="term" value="F:hydrolase activity"/>
    <property type="evidence" value="ECO:0007669"/>
    <property type="project" value="UniProtKB-UniRule"/>
</dbReference>
<proteinExistence type="predicted"/>
<evidence type="ECO:0000256" key="2">
    <source>
        <dbReference type="ARBA" id="ARBA00022963"/>
    </source>
</evidence>
<feature type="active site" description="Proton acceptor" evidence="4">
    <location>
        <position position="156"/>
    </location>
</feature>
<reference evidence="6" key="2">
    <citation type="submission" date="2021-04" db="EMBL/GenBank/DDBJ databases">
        <authorList>
            <person name="Gilroy R."/>
        </authorList>
    </citation>
    <scope>NUCLEOTIDE SEQUENCE</scope>
    <source>
        <strain evidence="6">Gambia16-554</strain>
    </source>
</reference>
<dbReference type="PANTHER" id="PTHR14226">
    <property type="entry name" value="NEUROPATHY TARGET ESTERASE/SWISS CHEESE D.MELANOGASTER"/>
    <property type="match status" value="1"/>
</dbReference>
<protein>
    <submittedName>
        <fullName evidence="6">Patatin-like phospholipase family protein</fullName>
    </submittedName>
</protein>
<evidence type="ECO:0000313" key="7">
    <source>
        <dbReference type="Proteomes" id="UP000824115"/>
    </source>
</evidence>
<dbReference type="InterPro" id="IPR050301">
    <property type="entry name" value="NTE"/>
</dbReference>
<keyword evidence="2 4" id="KW-0442">Lipid degradation</keyword>
<evidence type="ECO:0000313" key="6">
    <source>
        <dbReference type="EMBL" id="HIZ85645.1"/>
    </source>
</evidence>
<keyword evidence="3 4" id="KW-0443">Lipid metabolism</keyword>
<evidence type="ECO:0000259" key="5">
    <source>
        <dbReference type="PROSITE" id="PS51635"/>
    </source>
</evidence>
<evidence type="ECO:0000256" key="4">
    <source>
        <dbReference type="PROSITE-ProRule" id="PRU01161"/>
    </source>
</evidence>
<name>A0A9D2GQZ1_9BACT</name>
<dbReference type="AlphaFoldDB" id="A0A9D2GQZ1"/>
<dbReference type="PROSITE" id="PS51635">
    <property type="entry name" value="PNPLA"/>
    <property type="match status" value="1"/>
</dbReference>
<organism evidence="6 7">
    <name type="scientific">Candidatus Coprenecus stercoravium</name>
    <dbReference type="NCBI Taxonomy" id="2840735"/>
    <lineage>
        <taxon>Bacteria</taxon>
        <taxon>Pseudomonadati</taxon>
        <taxon>Bacteroidota</taxon>
        <taxon>Bacteroidia</taxon>
        <taxon>Bacteroidales</taxon>
        <taxon>Rikenellaceae</taxon>
        <taxon>Rikenellaceae incertae sedis</taxon>
        <taxon>Candidatus Coprenecus</taxon>
    </lineage>
</organism>
<feature type="active site" description="Nucleophile" evidence="4">
    <location>
        <position position="42"/>
    </location>
</feature>
<accession>A0A9D2GQZ1</accession>